<dbReference type="Proteomes" id="UP000601435">
    <property type="component" value="Unassembled WGS sequence"/>
</dbReference>
<name>A0A812PKD4_9DINO</name>
<protein>
    <submittedName>
        <fullName evidence="1">Uncharacterized protein</fullName>
    </submittedName>
</protein>
<gene>
    <name evidence="1" type="ORF">SNEC2469_LOCUS9352</name>
</gene>
<evidence type="ECO:0000313" key="1">
    <source>
        <dbReference type="EMBL" id="CAE7356872.1"/>
    </source>
</evidence>
<dbReference type="EMBL" id="CAJNJA010015139">
    <property type="protein sequence ID" value="CAE7356872.1"/>
    <property type="molecule type" value="Genomic_DNA"/>
</dbReference>
<reference evidence="1" key="1">
    <citation type="submission" date="2021-02" db="EMBL/GenBank/DDBJ databases">
        <authorList>
            <person name="Dougan E. K."/>
            <person name="Rhodes N."/>
            <person name="Thang M."/>
            <person name="Chan C."/>
        </authorList>
    </citation>
    <scope>NUCLEOTIDE SEQUENCE</scope>
</reference>
<sequence length="844" mass="95404">MVCPLCIRFTSFATFPPTPYQHQAVADAVEASRWKKPGVSFAYSCCHELAAAGFEKSPSVFNCAGGPPRHSALPRQRWQAEPLAEVWVVFGLGLHRHLMAGTIPWSTVRQGSVGSAGWQPEPMEFLSDLHSNPFVFPFEECFPPESPATFVRCCNARWRHQLPNQDCWGRPFLPGAQAKYLQRLHGLNDMNLSAETGDLRFEAGQILKEVSRYCPDGECHEQHWPYDSLPFLQQLRMAHLQALGRLREVEPGEPQKSGRLEYPSPSEFKRWLSWKNRSLTNPMDCCGLEVETQKPPKLFPTPFLDEYYEQKWPPALTAKNRVGRDLFSCQSVLSEVSLHELVVLYIRAGSPAYILRERKALPPRAHARYLKWSERCAHHYSTSDRPQFWTQSLLSFKPDAGQAEPQQDPLFMDILPADSATFPEGRAASKRFGVLASCAHRTRKNCRLAVGLWQCYRERHSNDTEIWYREQTADFHSETDLRCSSGARVRDLARQCGTGLDCEGAGQSSFHYWRTSFNALTFSSMCMLHHDALLDNKRTKVRVGADVFGRYEWHLLVDGGDVSIGPGCFGESLSTIISMAPLEAEIIIKDPSDLEDSNGGVVLVRRSPLGKLFLDLMLDKTSWPLQLIGSGCYCDQPSMNEAILEIVAWETGAEYNSDCLPHLFVEPNEDGNFGCHYMTHLLCFKTNLRRMTGPFGNRSTRKIYFLPPHRAADINFRPSGNVPDRATEGNLAHFHWRPFIWHWNSYQSKHPVMLKHHAIEENAHMTLPPCLGPDLSAKVITQALLSLSIHLSKTDQILRSGMLSHDYSHSGASNILPSIRVDVLFGLHREYVANGSLEDCHSVS</sequence>
<accession>A0A812PKD4</accession>
<proteinExistence type="predicted"/>
<dbReference type="AlphaFoldDB" id="A0A812PKD4"/>
<keyword evidence="2" id="KW-1185">Reference proteome</keyword>
<dbReference type="OrthoDB" id="411609at2759"/>
<organism evidence="1 2">
    <name type="scientific">Symbiodinium necroappetens</name>
    <dbReference type="NCBI Taxonomy" id="1628268"/>
    <lineage>
        <taxon>Eukaryota</taxon>
        <taxon>Sar</taxon>
        <taxon>Alveolata</taxon>
        <taxon>Dinophyceae</taxon>
        <taxon>Suessiales</taxon>
        <taxon>Symbiodiniaceae</taxon>
        <taxon>Symbiodinium</taxon>
    </lineage>
</organism>
<comment type="caution">
    <text evidence="1">The sequence shown here is derived from an EMBL/GenBank/DDBJ whole genome shotgun (WGS) entry which is preliminary data.</text>
</comment>
<evidence type="ECO:0000313" key="2">
    <source>
        <dbReference type="Proteomes" id="UP000601435"/>
    </source>
</evidence>